<organism evidence="4 5">
    <name type="scientific">Trypanosoma rangeli SC58</name>
    <dbReference type="NCBI Taxonomy" id="429131"/>
    <lineage>
        <taxon>Eukaryota</taxon>
        <taxon>Discoba</taxon>
        <taxon>Euglenozoa</taxon>
        <taxon>Kinetoplastea</taxon>
        <taxon>Metakinetoplastina</taxon>
        <taxon>Trypanosomatida</taxon>
        <taxon>Trypanosomatidae</taxon>
        <taxon>Trypanosoma</taxon>
        <taxon>Herpetosoma</taxon>
    </lineage>
</organism>
<dbReference type="SUPFAM" id="SSF81383">
    <property type="entry name" value="F-box domain"/>
    <property type="match status" value="1"/>
</dbReference>
<sequence>MQGPLHGSNEPFGICVAARSNRMRARQEATGNTHAAGAGAQVPLRSRTIVAPRLQLRTYHDNAAMREALEQLKQVCGFFPLDDVEEMEKMKPRHGIPGSTCSQLNQMPGHMIVHCFTYCNLESLCELGCVSRRFAALSNAQILWEAHARLRNVSVCALESAREDFRRAVVERHERWQAEVQRHEREYEALQHRLHERTAADLADPIDVDTVLASTRPRGLVGSPSSSRQAHSAAELQELSATVEQLESAKLELIRDIRELKSMLSQQQKQIEEFQQKVAESGDTNPHGGNTTTADEADGITFLTVRDFERRICRIVLGVDNNLSLVLRRGVDDFGTMELLCLYGAGDVGQRVRQRWAAFKRFFPPVSEDYGTVRSLLMTGESPSSAQARECLARLGGVIRRVQRMTDNEIVQIIL</sequence>
<evidence type="ECO:0000313" key="4">
    <source>
        <dbReference type="EMBL" id="ESL09347.1"/>
    </source>
</evidence>
<accession>A0A061J7R9</accession>
<dbReference type="AlphaFoldDB" id="A0A061J7R9"/>
<keyword evidence="5" id="KW-1185">Reference proteome</keyword>
<dbReference type="SMART" id="SM00256">
    <property type="entry name" value="FBOX"/>
    <property type="match status" value="1"/>
</dbReference>
<feature type="region of interest" description="Disordered" evidence="2">
    <location>
        <begin position="276"/>
        <end position="295"/>
    </location>
</feature>
<dbReference type="Proteomes" id="UP000031737">
    <property type="component" value="Unassembled WGS sequence"/>
</dbReference>
<evidence type="ECO:0000256" key="1">
    <source>
        <dbReference type="SAM" id="Coils"/>
    </source>
</evidence>
<dbReference type="EMBL" id="AUPL01002932">
    <property type="protein sequence ID" value="ESL09347.1"/>
    <property type="molecule type" value="Genomic_DNA"/>
</dbReference>
<evidence type="ECO:0000259" key="3">
    <source>
        <dbReference type="SMART" id="SM00256"/>
    </source>
</evidence>
<dbReference type="VEuPathDB" id="TriTrypDB:TRSC58_02932"/>
<feature type="coiled-coil region" evidence="1">
    <location>
        <begin position="166"/>
        <end position="200"/>
    </location>
</feature>
<feature type="domain" description="F-box" evidence="3">
    <location>
        <begin position="107"/>
        <end position="147"/>
    </location>
</feature>
<comment type="caution">
    <text evidence="4">The sequence shown here is derived from an EMBL/GenBank/DDBJ whole genome shotgun (WGS) entry which is preliminary data.</text>
</comment>
<gene>
    <name evidence="4" type="ORF">TRSC58_02932</name>
</gene>
<dbReference type="OrthoDB" id="267176at2759"/>
<dbReference type="Pfam" id="PF00646">
    <property type="entry name" value="F-box"/>
    <property type="match status" value="1"/>
</dbReference>
<proteinExistence type="predicted"/>
<protein>
    <recommendedName>
        <fullName evidence="3">F-box domain-containing protein</fullName>
    </recommendedName>
</protein>
<reference evidence="4 5" key="1">
    <citation type="submission" date="2013-07" db="EMBL/GenBank/DDBJ databases">
        <authorList>
            <person name="Stoco P.H."/>
            <person name="Wagner G."/>
            <person name="Gerber A."/>
            <person name="Zaha A."/>
            <person name="Thompson C."/>
            <person name="Bartholomeu D.C."/>
            <person name="Luckemeyer D.D."/>
            <person name="Bahia D."/>
            <person name="Loreto E."/>
            <person name="Prestes E.B."/>
            <person name="Lima F.M."/>
            <person name="Rodrigues-Luiz G."/>
            <person name="Vallejo G.A."/>
            <person name="Filho J.F."/>
            <person name="Monteiro K.M."/>
            <person name="Tyler K.M."/>
            <person name="de Almeida L.G."/>
            <person name="Ortiz M.F."/>
            <person name="Siervo M.A."/>
            <person name="de Moraes M.H."/>
            <person name="Cunha O.L."/>
            <person name="Mendonca-Neto R."/>
            <person name="Silva R."/>
            <person name="Teixeira S.M."/>
            <person name="Murta S.M."/>
            <person name="Sincero T.C."/>
            <person name="Mendes T.A."/>
            <person name="Urmenyi T.P."/>
            <person name="Silva V.G."/>
            <person name="da Rocha W.D."/>
            <person name="Andersson B."/>
            <person name="Romanha A.J."/>
            <person name="Steindel M."/>
            <person name="de Vasconcelos A.T."/>
            <person name="Grisard E.C."/>
        </authorList>
    </citation>
    <scope>NUCLEOTIDE SEQUENCE [LARGE SCALE GENOMIC DNA]</scope>
    <source>
        <strain evidence="4 5">SC58</strain>
    </source>
</reference>
<evidence type="ECO:0000256" key="2">
    <source>
        <dbReference type="SAM" id="MobiDB-lite"/>
    </source>
</evidence>
<dbReference type="Gene3D" id="1.20.1280.50">
    <property type="match status" value="1"/>
</dbReference>
<dbReference type="InterPro" id="IPR036047">
    <property type="entry name" value="F-box-like_dom_sf"/>
</dbReference>
<feature type="compositionally biased region" description="Polar residues" evidence="2">
    <location>
        <begin position="282"/>
        <end position="294"/>
    </location>
</feature>
<evidence type="ECO:0000313" key="5">
    <source>
        <dbReference type="Proteomes" id="UP000031737"/>
    </source>
</evidence>
<keyword evidence="1" id="KW-0175">Coiled coil</keyword>
<dbReference type="InterPro" id="IPR001810">
    <property type="entry name" value="F-box_dom"/>
</dbReference>
<name>A0A061J7R9_TRYRA</name>